<dbReference type="EC" id="5.6.2.3" evidence="12"/>
<dbReference type="FunFam" id="3.40.50.300:FF:000499">
    <property type="entry name" value="ATP-dependent DNA helicase"/>
    <property type="match status" value="1"/>
</dbReference>
<keyword evidence="9" id="KW-0238">DNA-binding</keyword>
<comment type="catalytic activity">
    <reaction evidence="13">
        <text>ATP + H2O = ADP + phosphate + H(+)</text>
        <dbReference type="Rhea" id="RHEA:13065"/>
        <dbReference type="ChEBI" id="CHEBI:15377"/>
        <dbReference type="ChEBI" id="CHEBI:15378"/>
        <dbReference type="ChEBI" id="CHEBI:30616"/>
        <dbReference type="ChEBI" id="CHEBI:43474"/>
        <dbReference type="ChEBI" id="CHEBI:456216"/>
        <dbReference type="EC" id="5.6.2.3"/>
    </reaction>
</comment>
<feature type="domain" description="Helicase ATP-binding" evidence="15">
    <location>
        <begin position="14"/>
        <end position="276"/>
    </location>
</feature>
<evidence type="ECO:0000256" key="5">
    <source>
        <dbReference type="ARBA" id="ARBA00022806"/>
    </source>
</evidence>
<comment type="cofactor">
    <cofactor evidence="1">
        <name>[4Fe-4S] cluster</name>
        <dbReference type="ChEBI" id="CHEBI:49883"/>
    </cofactor>
</comment>
<reference evidence="16" key="1">
    <citation type="submission" date="2017-06" db="EMBL/GenBank/DDBJ databases">
        <title>Genome sequencing of pathogenic and non-pathogenic strains within Bisgaard taxon 40.</title>
        <authorList>
            <person name="Ladner J.T."/>
            <person name="Lovett S.P."/>
            <person name="Koroleva G."/>
            <person name="Lorch J.M."/>
        </authorList>
    </citation>
    <scope>NUCLEOTIDE SEQUENCE</scope>
    <source>
        <strain evidence="16">27576-1-I1</strain>
    </source>
</reference>
<evidence type="ECO:0000256" key="11">
    <source>
        <dbReference type="ARBA" id="ARBA00038058"/>
    </source>
</evidence>
<organism evidence="16 17">
    <name type="scientific">Mergibacter septicus</name>
    <dbReference type="NCBI Taxonomy" id="221402"/>
    <lineage>
        <taxon>Bacteria</taxon>
        <taxon>Pseudomonadati</taxon>
        <taxon>Pseudomonadota</taxon>
        <taxon>Gammaproteobacteria</taxon>
        <taxon>Pasteurellales</taxon>
        <taxon>Pasteurellaceae</taxon>
        <taxon>Mergibacter</taxon>
    </lineage>
</organism>
<dbReference type="GO" id="GO:0016818">
    <property type="term" value="F:hydrolase activity, acting on acid anhydrides, in phosphorus-containing anhydrides"/>
    <property type="evidence" value="ECO:0007669"/>
    <property type="project" value="InterPro"/>
</dbReference>
<dbReference type="GO" id="GO:0005524">
    <property type="term" value="F:ATP binding"/>
    <property type="evidence" value="ECO:0007669"/>
    <property type="project" value="UniProtKB-KW"/>
</dbReference>
<dbReference type="Pfam" id="PF00270">
    <property type="entry name" value="DEAD"/>
    <property type="match status" value="1"/>
</dbReference>
<evidence type="ECO:0000256" key="7">
    <source>
        <dbReference type="ARBA" id="ARBA00023004"/>
    </source>
</evidence>
<sequence>MSQDLSHIFSSNGTLSQKIKGFQPRAEQTTMAIAVEQAIKTDSTLIVEAGTGTGKTFAYLVPIILTKQKTIISTGSKNLQDQLYKRDLPTICHALKFSGKIALLKGRSNYLCLEKLAQINAQGLRGDKNLLPELAKIQKWRNGTQTGDLSECHTIAENSPIIPQVISSNDNCLGSDCPYIKDCFVSKARKQALDADIVVVNHHLFFADMAVKENGFGELIPTAETIIFDEAHQLPDIATQYFGESLTSYQLFELVKDIQLLQRVELRDMEQLAKAADLLQKTIQDFRLLFGENNSKGNLREWLIPTGLNYHSQSDHQYDTNAMEKGVVLLRQRLEFIQEIAKSALGRSLALDAIFERTSTIKLLLERLTNTTQIGYCYWYETKGKHFALHITPLSIAEKFSEQIKKQSASWIFTSATLEVDGNFEHYRRRLGIVQAKELVLQSPFNYPKQAMLCVPRYLPATNQKQTLNQLGEMLLPVIETNQGRCFLLCTSYSMMKGLAEFLREKSTLNILLQGETAKSRLLEQFLQQPQSVLVATQSFWEGIDVRGDALSLVIIDKLPFASPDEPLLKARIEDCQLQGGDPFQQIQIPQTVITLKQGVGRLIRDINDRGVIIICDSRLVTRAYGETFLRSLPPAYRTRDLSQAIKFLQTIQTDHLKNQKEQ</sequence>
<keyword evidence="2" id="KW-0479">Metal-binding</keyword>
<keyword evidence="8" id="KW-0411">Iron-sulfur</keyword>
<dbReference type="FunFam" id="3.40.50.300:FF:000466">
    <property type="entry name" value="ATP-dependent DNA helicase"/>
    <property type="match status" value="1"/>
</dbReference>
<keyword evidence="5 16" id="KW-0347">Helicase</keyword>
<accession>A0A8E3MFV1</accession>
<dbReference type="Proteomes" id="UP000955338">
    <property type="component" value="Chromosome"/>
</dbReference>
<dbReference type="PANTHER" id="PTHR11472">
    <property type="entry name" value="DNA REPAIR DEAD HELICASE RAD3/XP-D SUBFAMILY MEMBER"/>
    <property type="match status" value="1"/>
</dbReference>
<dbReference type="Pfam" id="PF13307">
    <property type="entry name" value="Helicase_C_2"/>
    <property type="match status" value="1"/>
</dbReference>
<name>A0A8E3MFV1_9PAST</name>
<keyword evidence="3" id="KW-0547">Nucleotide-binding</keyword>
<dbReference type="InterPro" id="IPR014013">
    <property type="entry name" value="Helic_SF1/SF2_ATP-bd_DinG/Rad3"/>
</dbReference>
<proteinExistence type="inferred from homology"/>
<evidence type="ECO:0000256" key="12">
    <source>
        <dbReference type="ARBA" id="ARBA00044969"/>
    </source>
</evidence>
<dbReference type="GO" id="GO:0043139">
    <property type="term" value="F:5'-3' DNA helicase activity"/>
    <property type="evidence" value="ECO:0007669"/>
    <property type="project" value="UniProtKB-EC"/>
</dbReference>
<evidence type="ECO:0000256" key="13">
    <source>
        <dbReference type="ARBA" id="ARBA00048954"/>
    </source>
</evidence>
<evidence type="ECO:0000256" key="14">
    <source>
        <dbReference type="ARBA" id="ARBA00071792"/>
    </source>
</evidence>
<dbReference type="RefSeq" id="WP_261920794.1">
    <property type="nucleotide sequence ID" value="NZ_CP022011.1"/>
</dbReference>
<dbReference type="GO" id="GO:0006281">
    <property type="term" value="P:DNA repair"/>
    <property type="evidence" value="ECO:0007669"/>
    <property type="project" value="TreeGrafter"/>
</dbReference>
<dbReference type="AlphaFoldDB" id="A0A8E3MFV1"/>
<dbReference type="EMBL" id="CP022011">
    <property type="protein sequence ID" value="QDJ14680.1"/>
    <property type="molecule type" value="Genomic_DNA"/>
</dbReference>
<evidence type="ECO:0000256" key="10">
    <source>
        <dbReference type="ARBA" id="ARBA00023235"/>
    </source>
</evidence>
<evidence type="ECO:0000256" key="4">
    <source>
        <dbReference type="ARBA" id="ARBA00022801"/>
    </source>
</evidence>
<dbReference type="SMART" id="SM00491">
    <property type="entry name" value="HELICc2"/>
    <property type="match status" value="1"/>
</dbReference>
<evidence type="ECO:0000256" key="9">
    <source>
        <dbReference type="ARBA" id="ARBA00023125"/>
    </source>
</evidence>
<dbReference type="InterPro" id="IPR027417">
    <property type="entry name" value="P-loop_NTPase"/>
</dbReference>
<protein>
    <recommendedName>
        <fullName evidence="14">ATP-dependent DNA helicase YoaA</fullName>
        <ecNumber evidence="12">5.6.2.3</ecNumber>
    </recommendedName>
</protein>
<dbReference type="GO" id="GO:0003677">
    <property type="term" value="F:DNA binding"/>
    <property type="evidence" value="ECO:0007669"/>
    <property type="project" value="UniProtKB-KW"/>
</dbReference>
<dbReference type="InterPro" id="IPR011545">
    <property type="entry name" value="DEAD/DEAH_box_helicase_dom"/>
</dbReference>
<dbReference type="GO" id="GO:0051536">
    <property type="term" value="F:iron-sulfur cluster binding"/>
    <property type="evidence" value="ECO:0007669"/>
    <property type="project" value="UniProtKB-KW"/>
</dbReference>
<keyword evidence="10" id="KW-0413">Isomerase</keyword>
<keyword evidence="17" id="KW-1185">Reference proteome</keyword>
<gene>
    <name evidence="16" type="ORF">CEP48_04230</name>
</gene>
<evidence type="ECO:0000256" key="6">
    <source>
        <dbReference type="ARBA" id="ARBA00022840"/>
    </source>
</evidence>
<dbReference type="SUPFAM" id="SSF52540">
    <property type="entry name" value="P-loop containing nucleoside triphosphate hydrolases"/>
    <property type="match status" value="2"/>
</dbReference>
<evidence type="ECO:0000256" key="3">
    <source>
        <dbReference type="ARBA" id="ARBA00022741"/>
    </source>
</evidence>
<evidence type="ECO:0000259" key="15">
    <source>
        <dbReference type="PROSITE" id="PS51193"/>
    </source>
</evidence>
<evidence type="ECO:0000313" key="16">
    <source>
        <dbReference type="EMBL" id="QDJ14680.1"/>
    </source>
</evidence>
<evidence type="ECO:0000313" key="17">
    <source>
        <dbReference type="Proteomes" id="UP000955338"/>
    </source>
</evidence>
<keyword evidence="4" id="KW-0378">Hydrolase</keyword>
<dbReference type="GO" id="GO:0046872">
    <property type="term" value="F:metal ion binding"/>
    <property type="evidence" value="ECO:0007669"/>
    <property type="project" value="UniProtKB-KW"/>
</dbReference>
<dbReference type="InterPro" id="IPR006555">
    <property type="entry name" value="ATP-dep_Helicase_C"/>
</dbReference>
<dbReference type="PROSITE" id="PS51193">
    <property type="entry name" value="HELICASE_ATP_BIND_2"/>
    <property type="match status" value="1"/>
</dbReference>
<comment type="similarity">
    <text evidence="11">Belongs to the helicase family. DinG subfamily.</text>
</comment>
<keyword evidence="7" id="KW-0408">Iron</keyword>
<keyword evidence="6" id="KW-0067">ATP-binding</keyword>
<evidence type="ECO:0000256" key="8">
    <source>
        <dbReference type="ARBA" id="ARBA00023014"/>
    </source>
</evidence>
<dbReference type="PANTHER" id="PTHR11472:SF34">
    <property type="entry name" value="REGULATOR OF TELOMERE ELONGATION HELICASE 1"/>
    <property type="match status" value="1"/>
</dbReference>
<dbReference type="InterPro" id="IPR045028">
    <property type="entry name" value="DinG/Rad3-like"/>
</dbReference>
<evidence type="ECO:0000256" key="1">
    <source>
        <dbReference type="ARBA" id="ARBA00001966"/>
    </source>
</evidence>
<dbReference type="Gene3D" id="3.40.50.300">
    <property type="entry name" value="P-loop containing nucleotide triphosphate hydrolases"/>
    <property type="match status" value="2"/>
</dbReference>
<evidence type="ECO:0000256" key="2">
    <source>
        <dbReference type="ARBA" id="ARBA00022723"/>
    </source>
</evidence>